<evidence type="ECO:0000313" key="10">
    <source>
        <dbReference type="Proteomes" id="UP000261540"/>
    </source>
</evidence>
<dbReference type="Gene3D" id="2.40.10.10">
    <property type="entry name" value="Trypsin-like serine proteases"/>
    <property type="match status" value="1"/>
</dbReference>
<dbReference type="PRINTS" id="PR00722">
    <property type="entry name" value="CHYMOTRYPSIN"/>
</dbReference>
<dbReference type="InterPro" id="IPR018114">
    <property type="entry name" value="TRYPSIN_HIS"/>
</dbReference>
<dbReference type="PROSITE" id="PS50240">
    <property type="entry name" value="TRYPSIN_DOM"/>
    <property type="match status" value="1"/>
</dbReference>
<dbReference type="InterPro" id="IPR001314">
    <property type="entry name" value="Peptidase_S1A"/>
</dbReference>
<dbReference type="SMART" id="SM00020">
    <property type="entry name" value="Tryp_SPc"/>
    <property type="match status" value="1"/>
</dbReference>
<evidence type="ECO:0000256" key="7">
    <source>
        <dbReference type="SAM" id="SignalP"/>
    </source>
</evidence>
<dbReference type="Ensembl" id="ENSPKIT00000033642.1">
    <property type="protein sequence ID" value="ENSPKIP00000009530.1"/>
    <property type="gene ID" value="ENSPKIG00000024608.1"/>
</dbReference>
<sequence>MPATGLILLAALLSSLGFSAQNDFGIVNGRETVPHARPYMVSLQVRDYHTCGGFLVSKSFVMTAAHCFLWQHNLTAVLGAHDITKKENTVRIPVKFYHIHPGYDHKTLDNDIMLLQLEKAVEWSKTIQEIEIPKKDQEVKGGSLCSVAGWGLSEDGRQAQPRLMEANVTTESYKACKSAWKTISKRMLCAGGNKDRKGICQGDSGGPLVCKKKALGIVSFNQKKNCNSPTKPNVYTQVSKYISWIKCIINSI</sequence>
<dbReference type="GeneTree" id="ENSGT00910000144271"/>
<dbReference type="InterPro" id="IPR033116">
    <property type="entry name" value="TRYPSIN_SER"/>
</dbReference>
<feature type="domain" description="Peptidase S1" evidence="8">
    <location>
        <begin position="26"/>
        <end position="250"/>
    </location>
</feature>
<evidence type="ECO:0000256" key="5">
    <source>
        <dbReference type="ARBA" id="ARBA00023157"/>
    </source>
</evidence>
<organism evidence="9 10">
    <name type="scientific">Paramormyrops kingsleyae</name>
    <dbReference type="NCBI Taxonomy" id="1676925"/>
    <lineage>
        <taxon>Eukaryota</taxon>
        <taxon>Metazoa</taxon>
        <taxon>Chordata</taxon>
        <taxon>Craniata</taxon>
        <taxon>Vertebrata</taxon>
        <taxon>Euteleostomi</taxon>
        <taxon>Actinopterygii</taxon>
        <taxon>Neopterygii</taxon>
        <taxon>Teleostei</taxon>
        <taxon>Osteoglossocephala</taxon>
        <taxon>Osteoglossomorpha</taxon>
        <taxon>Osteoglossiformes</taxon>
        <taxon>Mormyridae</taxon>
        <taxon>Paramormyrops</taxon>
    </lineage>
</organism>
<dbReference type="GO" id="GO:0006508">
    <property type="term" value="P:proteolysis"/>
    <property type="evidence" value="ECO:0007669"/>
    <property type="project" value="UniProtKB-KW"/>
</dbReference>
<dbReference type="GO" id="GO:0004252">
    <property type="term" value="F:serine-type endopeptidase activity"/>
    <property type="evidence" value="ECO:0007669"/>
    <property type="project" value="InterPro"/>
</dbReference>
<dbReference type="InterPro" id="IPR009003">
    <property type="entry name" value="Peptidase_S1_PA"/>
</dbReference>
<keyword evidence="2 7" id="KW-0732">Signal</keyword>
<evidence type="ECO:0000259" key="8">
    <source>
        <dbReference type="PROSITE" id="PS50240"/>
    </source>
</evidence>
<feature type="signal peptide" evidence="7">
    <location>
        <begin position="1"/>
        <end position="19"/>
    </location>
</feature>
<reference evidence="9" key="1">
    <citation type="submission" date="2025-08" db="UniProtKB">
        <authorList>
            <consortium name="Ensembl"/>
        </authorList>
    </citation>
    <scope>IDENTIFICATION</scope>
</reference>
<feature type="chain" id="PRO_5017303479" evidence="7">
    <location>
        <begin position="20"/>
        <end position="252"/>
    </location>
</feature>
<evidence type="ECO:0000256" key="1">
    <source>
        <dbReference type="ARBA" id="ARBA00022670"/>
    </source>
</evidence>
<dbReference type="SUPFAM" id="SSF50494">
    <property type="entry name" value="Trypsin-like serine proteases"/>
    <property type="match status" value="1"/>
</dbReference>
<keyword evidence="4 6" id="KW-0720">Serine protease</keyword>
<keyword evidence="3 6" id="KW-0378">Hydrolase</keyword>
<dbReference type="PANTHER" id="PTHR24271">
    <property type="entry name" value="KALLIKREIN-RELATED"/>
    <property type="match status" value="1"/>
</dbReference>
<reference evidence="9" key="2">
    <citation type="submission" date="2025-09" db="UniProtKB">
        <authorList>
            <consortium name="Ensembl"/>
        </authorList>
    </citation>
    <scope>IDENTIFICATION</scope>
</reference>
<proteinExistence type="predicted"/>
<dbReference type="InterPro" id="IPR001254">
    <property type="entry name" value="Trypsin_dom"/>
</dbReference>
<dbReference type="CDD" id="cd00190">
    <property type="entry name" value="Tryp_SPc"/>
    <property type="match status" value="1"/>
</dbReference>
<evidence type="ECO:0000256" key="2">
    <source>
        <dbReference type="ARBA" id="ARBA00022729"/>
    </source>
</evidence>
<keyword evidence="10" id="KW-1185">Reference proteome</keyword>
<accession>A0A3B3QV71</accession>
<dbReference type="PROSITE" id="PS00135">
    <property type="entry name" value="TRYPSIN_SER"/>
    <property type="match status" value="1"/>
</dbReference>
<dbReference type="Proteomes" id="UP000261540">
    <property type="component" value="Unplaced"/>
</dbReference>
<protein>
    <submittedName>
        <fullName evidence="9">Si:dkey-78l4.13</fullName>
    </submittedName>
</protein>
<evidence type="ECO:0000256" key="6">
    <source>
        <dbReference type="RuleBase" id="RU363034"/>
    </source>
</evidence>
<dbReference type="Pfam" id="PF00089">
    <property type="entry name" value="Trypsin"/>
    <property type="match status" value="1"/>
</dbReference>
<dbReference type="InterPro" id="IPR043504">
    <property type="entry name" value="Peptidase_S1_PA_chymotrypsin"/>
</dbReference>
<evidence type="ECO:0000256" key="3">
    <source>
        <dbReference type="ARBA" id="ARBA00022801"/>
    </source>
</evidence>
<evidence type="ECO:0000313" key="9">
    <source>
        <dbReference type="Ensembl" id="ENSPKIP00000009530.1"/>
    </source>
</evidence>
<dbReference type="PANTHER" id="PTHR24271:SF87">
    <property type="entry name" value="ARGININE ESTERASE-LIKE-RELATED"/>
    <property type="match status" value="1"/>
</dbReference>
<evidence type="ECO:0000256" key="4">
    <source>
        <dbReference type="ARBA" id="ARBA00022825"/>
    </source>
</evidence>
<dbReference type="PROSITE" id="PS00134">
    <property type="entry name" value="TRYPSIN_HIS"/>
    <property type="match status" value="1"/>
</dbReference>
<dbReference type="AlphaFoldDB" id="A0A3B3QV71"/>
<keyword evidence="1 6" id="KW-0645">Protease</keyword>
<dbReference type="FunFam" id="2.40.10.10:FF:000120">
    <property type="entry name" value="Putative serine protease"/>
    <property type="match status" value="1"/>
</dbReference>
<keyword evidence="5" id="KW-1015">Disulfide bond</keyword>
<dbReference type="STRING" id="1676925.ENSPKIP00000009530"/>
<name>A0A3B3QV71_9TELE</name>